<dbReference type="InterPro" id="IPR050373">
    <property type="entry name" value="Fibrinogen_C-term_domain"/>
</dbReference>
<accession>A0A1I8HQT8</accession>
<dbReference type="PANTHER" id="PTHR19143:SF394">
    <property type="entry name" value="ANGIOPOIETIN-RELATED PROTEIN 3-LIKE"/>
    <property type="match status" value="1"/>
</dbReference>
<evidence type="ECO:0000259" key="1">
    <source>
        <dbReference type="PROSITE" id="PS51406"/>
    </source>
</evidence>
<evidence type="ECO:0000313" key="3">
    <source>
        <dbReference type="WBParaSite" id="maker-uti_cns_0007386-snap-gene-0.3-mRNA-1"/>
    </source>
</evidence>
<dbReference type="Pfam" id="PF00024">
    <property type="entry name" value="PAN_1"/>
    <property type="match status" value="1"/>
</dbReference>
<organism evidence="2 3">
    <name type="scientific">Macrostomum lignano</name>
    <dbReference type="NCBI Taxonomy" id="282301"/>
    <lineage>
        <taxon>Eukaryota</taxon>
        <taxon>Metazoa</taxon>
        <taxon>Spiralia</taxon>
        <taxon>Lophotrochozoa</taxon>
        <taxon>Platyhelminthes</taxon>
        <taxon>Rhabditophora</taxon>
        <taxon>Macrostomorpha</taxon>
        <taxon>Macrostomida</taxon>
        <taxon>Macrostomidae</taxon>
        <taxon>Macrostomum</taxon>
    </lineage>
</organism>
<evidence type="ECO:0000313" key="2">
    <source>
        <dbReference type="Proteomes" id="UP000095280"/>
    </source>
</evidence>
<dbReference type="Proteomes" id="UP000095280">
    <property type="component" value="Unplaced"/>
</dbReference>
<dbReference type="AlphaFoldDB" id="A0A1I8HQT8"/>
<dbReference type="Gene3D" id="3.50.4.10">
    <property type="entry name" value="Hepatocyte Growth Factor"/>
    <property type="match status" value="1"/>
</dbReference>
<dbReference type="WBParaSite" id="maker-uti_cns_0007386-snap-gene-0.3-mRNA-1">
    <property type="protein sequence ID" value="maker-uti_cns_0007386-snap-gene-0.3-mRNA-1"/>
    <property type="gene ID" value="maker-uti_cns_0007386-snap-gene-0.3"/>
</dbReference>
<proteinExistence type="predicted"/>
<feature type="domain" description="Fibrinogen C-terminal" evidence="1">
    <location>
        <begin position="44"/>
        <end position="225"/>
    </location>
</feature>
<dbReference type="Gene3D" id="4.10.530.10">
    <property type="entry name" value="Gamma-fibrinogen Carboxyl Terminal Fragment, domain 2"/>
    <property type="match status" value="1"/>
</dbReference>
<name>A0A1I8HQT8_9PLAT</name>
<dbReference type="InterPro" id="IPR002181">
    <property type="entry name" value="Fibrinogen_a/b/g_C_dom"/>
</dbReference>
<dbReference type="InterPro" id="IPR003609">
    <property type="entry name" value="Pan_app"/>
</dbReference>
<dbReference type="PROSITE" id="PS51406">
    <property type="entry name" value="FIBRINOGEN_C_2"/>
    <property type="match status" value="1"/>
</dbReference>
<dbReference type="PANTHER" id="PTHR19143">
    <property type="entry name" value="FIBRINOGEN/TENASCIN/ANGIOPOEITIN"/>
    <property type="match status" value="1"/>
</dbReference>
<protein>
    <submittedName>
        <fullName evidence="3">Fibrinogen C-terminal domain-containing protein</fullName>
    </submittedName>
</protein>
<dbReference type="InterPro" id="IPR036056">
    <property type="entry name" value="Fibrinogen-like_C"/>
</dbReference>
<dbReference type="SUPFAM" id="SSF57414">
    <property type="entry name" value="Hairpin loop containing domain-like"/>
    <property type="match status" value="1"/>
</dbReference>
<reference evidence="3" key="1">
    <citation type="submission" date="2016-11" db="UniProtKB">
        <authorList>
            <consortium name="WormBaseParasite"/>
        </authorList>
    </citation>
    <scope>IDENTIFICATION</scope>
</reference>
<dbReference type="Gene3D" id="3.90.215.10">
    <property type="entry name" value="Gamma Fibrinogen, chain A, domain 1"/>
    <property type="match status" value="1"/>
</dbReference>
<keyword evidence="2" id="KW-1185">Reference proteome</keyword>
<dbReference type="Pfam" id="PF00147">
    <property type="entry name" value="Fibrinogen_C"/>
    <property type="match status" value="1"/>
</dbReference>
<dbReference type="InterPro" id="IPR014716">
    <property type="entry name" value="Fibrinogen_a/b/g_C_1"/>
</dbReference>
<dbReference type="GO" id="GO:0005615">
    <property type="term" value="C:extracellular space"/>
    <property type="evidence" value="ECO:0007669"/>
    <property type="project" value="TreeGrafter"/>
</dbReference>
<sequence>THEFELEPNSSNPVTEFARVTRSVATNKIHCAALCSRSSDCRTFSYSPASSECRMSNEEPGGLDSDGLPVYNNRRRAATGSLCKRTVVTTTDGRQFCPIQQRVSDTDFQQPWSAYKTGFGDDVNYWIGLEAIHQLSSASANGVTLLVQVVTWEDSVLQYQEYSNFLVRNASSNYTMTVGPVVEKKSNAPESKLSYSNEEMFSTKDQDNDKFVGASCSNVYHGKGG</sequence>
<dbReference type="SUPFAM" id="SSF56496">
    <property type="entry name" value="Fibrinogen C-terminal domain-like"/>
    <property type="match status" value="1"/>
</dbReference>
<dbReference type="SMART" id="SM00186">
    <property type="entry name" value="FBG"/>
    <property type="match status" value="1"/>
</dbReference>